<dbReference type="Pfam" id="PF05425">
    <property type="entry name" value="CopD"/>
    <property type="match status" value="1"/>
</dbReference>
<organism evidence="9 10">
    <name type="scientific">Williamsia deligens</name>
    <dbReference type="NCBI Taxonomy" id="321325"/>
    <lineage>
        <taxon>Bacteria</taxon>
        <taxon>Bacillati</taxon>
        <taxon>Actinomycetota</taxon>
        <taxon>Actinomycetes</taxon>
        <taxon>Mycobacteriales</taxon>
        <taxon>Nocardiaceae</taxon>
        <taxon>Williamsia</taxon>
    </lineage>
</organism>
<keyword evidence="10" id="KW-1185">Reference proteome</keyword>
<feature type="transmembrane region" description="Helical" evidence="7">
    <location>
        <begin position="492"/>
        <end position="512"/>
    </location>
</feature>
<evidence type="ECO:0000256" key="7">
    <source>
        <dbReference type="SAM" id="Phobius"/>
    </source>
</evidence>
<dbReference type="EMBL" id="JBHTIL010000006">
    <property type="protein sequence ID" value="MFD0928051.1"/>
    <property type="molecule type" value="Genomic_DNA"/>
</dbReference>
<name>A0ABW3GC12_9NOCA</name>
<keyword evidence="3 7" id="KW-0812">Transmembrane</keyword>
<protein>
    <submittedName>
        <fullName evidence="9">Cytochrome c oxidase assembly protein</fullName>
    </submittedName>
</protein>
<dbReference type="InterPro" id="IPR019108">
    <property type="entry name" value="Caa3_assmbl_CtaG-rel"/>
</dbReference>
<accession>A0ABW3GC12</accession>
<feature type="region of interest" description="Disordered" evidence="6">
    <location>
        <begin position="664"/>
        <end position="686"/>
    </location>
</feature>
<feature type="transmembrane region" description="Helical" evidence="7">
    <location>
        <begin position="610"/>
        <end position="630"/>
    </location>
</feature>
<sequence>MSTPPVDTIDLRRSAAGAVAWAVTWGAVAVAVIVTAVSASTAVELLGIPDPGWVTTYGIAAVQGIGEVAAALAVGSVLFAAFFVPPQRDGVLDVGGYRAMRWAAVSALVWAVASVLMIPLSLSNVSGLPLSETLSPGRWADALDQVADARSWLWTAVFAVLAAIVARVGLRWWTTLVALAIAVLSLMPLALGGHSSAGGDHDLATNSLILHIVGASVWMGGLFAVLAYARGLGGHTALAVQRFSRVALWCIVVVGVSGVINALIRVHLDELFTTTYGRVVLLKVLALVVLGALGAVHRRRTVTALSADPGDRGAFMRFALVELGVFAATFGLAVGLARTPPPARDTSSISVTAVELGYDLPGKPTLETIATFWRPDLILGLAAIVLGATYLRGVLRLRRRGDAWPVGRTVSFTLGAVLLLVTTSSGLGAYSPAMFSIHMIAHMLLSMLIPVLFVLGGPVTLALRALTPAGSASPPGPREWILAALHSPVSRFLTHPLVAFAQFVGSFYILYFSGLLDAVATYHAAHILMNIHFLVSGYLFYWVVIGIDPSPRAVQPLIKVAMVFAALPFHAFFGVILMSQDTVIARDWFGELRLPWNTDLLADQRVGGSIAWAAGEVPLVIVLIALFIQWTRHDQRVARRLDRRADRDDDAELTEYNAMLAGLATRGDGSRAPAPASSTTAGDDER</sequence>
<feature type="transmembrane region" description="Helical" evidence="7">
    <location>
        <begin position="18"/>
        <end position="39"/>
    </location>
</feature>
<dbReference type="PANTHER" id="PTHR34820:SF4">
    <property type="entry name" value="INNER MEMBRANE PROTEIN YEBZ"/>
    <property type="match status" value="1"/>
</dbReference>
<feature type="transmembrane region" description="Helical" evidence="7">
    <location>
        <begin position="524"/>
        <end position="545"/>
    </location>
</feature>
<gene>
    <name evidence="9" type="ORF">ACFQ04_20115</name>
</gene>
<keyword evidence="5 7" id="KW-0472">Membrane</keyword>
<feature type="transmembrane region" description="Helical" evidence="7">
    <location>
        <begin position="557"/>
        <end position="578"/>
    </location>
</feature>
<evidence type="ECO:0000259" key="8">
    <source>
        <dbReference type="Pfam" id="PF05425"/>
    </source>
</evidence>
<evidence type="ECO:0000256" key="4">
    <source>
        <dbReference type="ARBA" id="ARBA00022989"/>
    </source>
</evidence>
<feature type="domain" description="Copper resistance protein D" evidence="8">
    <location>
        <begin position="239"/>
        <end position="336"/>
    </location>
</feature>
<feature type="transmembrane region" description="Helical" evidence="7">
    <location>
        <begin position="102"/>
        <end position="122"/>
    </location>
</feature>
<dbReference type="InterPro" id="IPR008457">
    <property type="entry name" value="Cu-R_CopD_dom"/>
</dbReference>
<comment type="caution">
    <text evidence="9">The sequence shown here is derived from an EMBL/GenBank/DDBJ whole genome shotgun (WGS) entry which is preliminary data.</text>
</comment>
<evidence type="ECO:0000313" key="9">
    <source>
        <dbReference type="EMBL" id="MFD0928051.1"/>
    </source>
</evidence>
<dbReference type="InterPro" id="IPR032694">
    <property type="entry name" value="CopC/D"/>
</dbReference>
<feature type="transmembrane region" description="Helical" evidence="7">
    <location>
        <begin position="276"/>
        <end position="297"/>
    </location>
</feature>
<comment type="subcellular location">
    <subcellularLocation>
        <location evidence="1">Cell membrane</location>
        <topology evidence="1">Multi-pass membrane protein</topology>
    </subcellularLocation>
</comment>
<feature type="transmembrane region" description="Helical" evidence="7">
    <location>
        <begin position="177"/>
        <end position="196"/>
    </location>
</feature>
<proteinExistence type="predicted"/>
<keyword evidence="4 7" id="KW-1133">Transmembrane helix</keyword>
<evidence type="ECO:0000256" key="1">
    <source>
        <dbReference type="ARBA" id="ARBA00004651"/>
    </source>
</evidence>
<evidence type="ECO:0000256" key="5">
    <source>
        <dbReference type="ARBA" id="ARBA00023136"/>
    </source>
</evidence>
<dbReference type="RefSeq" id="WP_253648486.1">
    <property type="nucleotide sequence ID" value="NZ_BAAAMO010000004.1"/>
</dbReference>
<feature type="transmembrane region" description="Helical" evidence="7">
    <location>
        <begin position="412"/>
        <end position="433"/>
    </location>
</feature>
<feature type="transmembrane region" description="Helical" evidence="7">
    <location>
        <begin position="152"/>
        <end position="170"/>
    </location>
</feature>
<evidence type="ECO:0000256" key="2">
    <source>
        <dbReference type="ARBA" id="ARBA00022475"/>
    </source>
</evidence>
<feature type="transmembrane region" description="Helical" evidence="7">
    <location>
        <begin position="246"/>
        <end position="264"/>
    </location>
</feature>
<evidence type="ECO:0000256" key="3">
    <source>
        <dbReference type="ARBA" id="ARBA00022692"/>
    </source>
</evidence>
<feature type="compositionally biased region" description="Low complexity" evidence="6">
    <location>
        <begin position="672"/>
        <end position="686"/>
    </location>
</feature>
<feature type="transmembrane region" description="Helical" evidence="7">
    <location>
        <begin position="208"/>
        <end position="226"/>
    </location>
</feature>
<feature type="transmembrane region" description="Helical" evidence="7">
    <location>
        <begin position="439"/>
        <end position="463"/>
    </location>
</feature>
<feature type="transmembrane region" description="Helical" evidence="7">
    <location>
        <begin position="318"/>
        <end position="337"/>
    </location>
</feature>
<evidence type="ECO:0000313" key="10">
    <source>
        <dbReference type="Proteomes" id="UP001597068"/>
    </source>
</evidence>
<feature type="transmembrane region" description="Helical" evidence="7">
    <location>
        <begin position="372"/>
        <end position="391"/>
    </location>
</feature>
<keyword evidence="2" id="KW-1003">Cell membrane</keyword>
<evidence type="ECO:0000256" key="6">
    <source>
        <dbReference type="SAM" id="MobiDB-lite"/>
    </source>
</evidence>
<reference evidence="10" key="1">
    <citation type="journal article" date="2019" name="Int. J. Syst. Evol. Microbiol.">
        <title>The Global Catalogue of Microorganisms (GCM) 10K type strain sequencing project: providing services to taxonomists for standard genome sequencing and annotation.</title>
        <authorList>
            <consortium name="The Broad Institute Genomics Platform"/>
            <consortium name="The Broad Institute Genome Sequencing Center for Infectious Disease"/>
            <person name="Wu L."/>
            <person name="Ma J."/>
        </authorList>
    </citation>
    <scope>NUCLEOTIDE SEQUENCE [LARGE SCALE GENOMIC DNA]</scope>
    <source>
        <strain evidence="10">CCUG 50873</strain>
    </source>
</reference>
<dbReference type="Pfam" id="PF09678">
    <property type="entry name" value="Caa3_CtaG"/>
    <property type="match status" value="1"/>
</dbReference>
<dbReference type="Proteomes" id="UP001597068">
    <property type="component" value="Unassembled WGS sequence"/>
</dbReference>
<feature type="transmembrane region" description="Helical" evidence="7">
    <location>
        <begin position="59"/>
        <end position="82"/>
    </location>
</feature>
<dbReference type="PANTHER" id="PTHR34820">
    <property type="entry name" value="INNER MEMBRANE PROTEIN YEBZ"/>
    <property type="match status" value="1"/>
</dbReference>